<feature type="non-terminal residue" evidence="1">
    <location>
        <position position="1"/>
    </location>
</feature>
<gene>
    <name evidence="1" type="ORF">BDN72DRAFT_746972</name>
</gene>
<accession>A0ACD3ADT3</accession>
<organism evidence="1 2">
    <name type="scientific">Pluteus cervinus</name>
    <dbReference type="NCBI Taxonomy" id="181527"/>
    <lineage>
        <taxon>Eukaryota</taxon>
        <taxon>Fungi</taxon>
        <taxon>Dikarya</taxon>
        <taxon>Basidiomycota</taxon>
        <taxon>Agaricomycotina</taxon>
        <taxon>Agaricomycetes</taxon>
        <taxon>Agaricomycetidae</taxon>
        <taxon>Agaricales</taxon>
        <taxon>Pluteineae</taxon>
        <taxon>Pluteaceae</taxon>
        <taxon>Pluteus</taxon>
    </lineage>
</organism>
<name>A0ACD3ADT3_9AGAR</name>
<evidence type="ECO:0000313" key="1">
    <source>
        <dbReference type="EMBL" id="TFK63831.1"/>
    </source>
</evidence>
<dbReference type="Proteomes" id="UP000308600">
    <property type="component" value="Unassembled WGS sequence"/>
</dbReference>
<protein>
    <submittedName>
        <fullName evidence="1">Uncharacterized protein</fullName>
    </submittedName>
</protein>
<sequence length="114" mass="12726">FEPVTATEIQEAITGCNSSSAPGPSQISYQPIKWAWDTEQGSTLITALMQKCTETGYHPIAWRRAIAIALRKPGKPDYSNPRAYRLITLLECLGKILEKIIARRLTFLAGRHNL</sequence>
<reference evidence="1 2" key="1">
    <citation type="journal article" date="2019" name="Nat. Ecol. Evol.">
        <title>Megaphylogeny resolves global patterns of mushroom evolution.</title>
        <authorList>
            <person name="Varga T."/>
            <person name="Krizsan K."/>
            <person name="Foldi C."/>
            <person name="Dima B."/>
            <person name="Sanchez-Garcia M."/>
            <person name="Sanchez-Ramirez S."/>
            <person name="Szollosi G.J."/>
            <person name="Szarkandi J.G."/>
            <person name="Papp V."/>
            <person name="Albert L."/>
            <person name="Andreopoulos W."/>
            <person name="Angelini C."/>
            <person name="Antonin V."/>
            <person name="Barry K.W."/>
            <person name="Bougher N.L."/>
            <person name="Buchanan P."/>
            <person name="Buyck B."/>
            <person name="Bense V."/>
            <person name="Catcheside P."/>
            <person name="Chovatia M."/>
            <person name="Cooper J."/>
            <person name="Damon W."/>
            <person name="Desjardin D."/>
            <person name="Finy P."/>
            <person name="Geml J."/>
            <person name="Haridas S."/>
            <person name="Hughes K."/>
            <person name="Justo A."/>
            <person name="Karasinski D."/>
            <person name="Kautmanova I."/>
            <person name="Kiss B."/>
            <person name="Kocsube S."/>
            <person name="Kotiranta H."/>
            <person name="LaButti K.M."/>
            <person name="Lechner B.E."/>
            <person name="Liimatainen K."/>
            <person name="Lipzen A."/>
            <person name="Lukacs Z."/>
            <person name="Mihaltcheva S."/>
            <person name="Morgado L.N."/>
            <person name="Niskanen T."/>
            <person name="Noordeloos M.E."/>
            <person name="Ohm R.A."/>
            <person name="Ortiz-Santana B."/>
            <person name="Ovrebo C."/>
            <person name="Racz N."/>
            <person name="Riley R."/>
            <person name="Savchenko A."/>
            <person name="Shiryaev A."/>
            <person name="Soop K."/>
            <person name="Spirin V."/>
            <person name="Szebenyi C."/>
            <person name="Tomsovsky M."/>
            <person name="Tulloss R.E."/>
            <person name="Uehling J."/>
            <person name="Grigoriev I.V."/>
            <person name="Vagvolgyi C."/>
            <person name="Papp T."/>
            <person name="Martin F.M."/>
            <person name="Miettinen O."/>
            <person name="Hibbett D.S."/>
            <person name="Nagy L.G."/>
        </authorList>
    </citation>
    <scope>NUCLEOTIDE SEQUENCE [LARGE SCALE GENOMIC DNA]</scope>
    <source>
        <strain evidence="1 2">NL-1719</strain>
    </source>
</reference>
<dbReference type="EMBL" id="ML208502">
    <property type="protein sequence ID" value="TFK63831.1"/>
    <property type="molecule type" value="Genomic_DNA"/>
</dbReference>
<keyword evidence="2" id="KW-1185">Reference proteome</keyword>
<evidence type="ECO:0000313" key="2">
    <source>
        <dbReference type="Proteomes" id="UP000308600"/>
    </source>
</evidence>
<proteinExistence type="predicted"/>
<feature type="non-terminal residue" evidence="1">
    <location>
        <position position="114"/>
    </location>
</feature>